<dbReference type="STRING" id="108003.B1C78_13125"/>
<dbReference type="OrthoDB" id="5794343at2"/>
<dbReference type="AlphaFoldDB" id="A0A1V3NDH9"/>
<reference evidence="1" key="1">
    <citation type="submission" date="2017-02" db="EMBL/GenBank/DDBJ databases">
        <title>Genomic diversity within the haloalkaliphilic genus Thioalkalivibrio.</title>
        <authorList>
            <person name="Ahn A.-C."/>
            <person name="Meier-Kolthoff J."/>
            <person name="Overmars L."/>
            <person name="Richter M."/>
            <person name="Woyke T."/>
            <person name="Sorokin D.Y."/>
            <person name="Muyzer G."/>
        </authorList>
    </citation>
    <scope>NUCLEOTIDE SEQUENCE [LARGE SCALE GENOMIC DNA]</scope>
    <source>
        <strain evidence="1">ALJD</strain>
    </source>
</reference>
<comment type="caution">
    <text evidence="1">The sequence shown here is derived from an EMBL/GenBank/DDBJ whole genome shotgun (WGS) entry which is preliminary data.</text>
</comment>
<organism evidence="1 2">
    <name type="scientific">Thioalkalivibrio denitrificans</name>
    <dbReference type="NCBI Taxonomy" id="108003"/>
    <lineage>
        <taxon>Bacteria</taxon>
        <taxon>Pseudomonadati</taxon>
        <taxon>Pseudomonadota</taxon>
        <taxon>Gammaproteobacteria</taxon>
        <taxon>Chromatiales</taxon>
        <taxon>Ectothiorhodospiraceae</taxon>
        <taxon>Thioalkalivibrio</taxon>
    </lineage>
</organism>
<dbReference type="RefSeq" id="WP_077279614.1">
    <property type="nucleotide sequence ID" value="NZ_MVBK01000082.1"/>
</dbReference>
<gene>
    <name evidence="1" type="ORF">B1C78_13125</name>
</gene>
<evidence type="ECO:0000313" key="2">
    <source>
        <dbReference type="Proteomes" id="UP000189462"/>
    </source>
</evidence>
<dbReference type="EMBL" id="MVBK01000082">
    <property type="protein sequence ID" value="OOG22922.1"/>
    <property type="molecule type" value="Genomic_DNA"/>
</dbReference>
<dbReference type="Proteomes" id="UP000189462">
    <property type="component" value="Unassembled WGS sequence"/>
</dbReference>
<keyword evidence="2" id="KW-1185">Reference proteome</keyword>
<accession>A0A1V3NDH9</accession>
<sequence length="136" mass="15845">MDSSDEFIRHREVAFRGPHSEADQAQAACLLLSDTEAIREVRVLGLNRLVVTYDLRDLTYAELESALTELGFHLDNSLMIKVKRALYNYTEDTIRANLGLPNQCLGNCARKVFVNLYRQNKHGCRDHRPRHWRRYL</sequence>
<proteinExistence type="predicted"/>
<evidence type="ECO:0000313" key="1">
    <source>
        <dbReference type="EMBL" id="OOG22922.1"/>
    </source>
</evidence>
<name>A0A1V3NDH9_9GAMM</name>
<protein>
    <submittedName>
        <fullName evidence="1">Uncharacterized protein</fullName>
    </submittedName>
</protein>